<sequence length="154" mass="17466">MFNVQLDANTALVAQWRSPDNLCSVQISSIISFLSTGAQNWTQYSMCGLTRDLYRGSIMLSSCVSRPLLMHPMILFALAAAAWHWLLQRALLTGGMSSDCFALLPCEERSLLVLSIPIPQVSGIGRYLRYRNSDTEIRYFCDIGYRYRKCKIKN</sequence>
<dbReference type="Proteomes" id="UP001176940">
    <property type="component" value="Unassembled WGS sequence"/>
</dbReference>
<accession>A0ABN9MPJ8</accession>
<gene>
    <name evidence="2" type="ORF">RIMI_LOCUS21032933</name>
</gene>
<protein>
    <submittedName>
        <fullName evidence="2">Uncharacterized protein</fullName>
    </submittedName>
</protein>
<feature type="transmembrane region" description="Helical" evidence="1">
    <location>
        <begin position="69"/>
        <end position="87"/>
    </location>
</feature>
<evidence type="ECO:0000313" key="3">
    <source>
        <dbReference type="Proteomes" id="UP001176940"/>
    </source>
</evidence>
<keyword evidence="1" id="KW-1133">Transmembrane helix</keyword>
<name>A0ABN9MPJ8_9NEOB</name>
<keyword evidence="3" id="KW-1185">Reference proteome</keyword>
<organism evidence="2 3">
    <name type="scientific">Ranitomeya imitator</name>
    <name type="common">mimic poison frog</name>
    <dbReference type="NCBI Taxonomy" id="111125"/>
    <lineage>
        <taxon>Eukaryota</taxon>
        <taxon>Metazoa</taxon>
        <taxon>Chordata</taxon>
        <taxon>Craniata</taxon>
        <taxon>Vertebrata</taxon>
        <taxon>Euteleostomi</taxon>
        <taxon>Amphibia</taxon>
        <taxon>Batrachia</taxon>
        <taxon>Anura</taxon>
        <taxon>Neobatrachia</taxon>
        <taxon>Hyloidea</taxon>
        <taxon>Dendrobatidae</taxon>
        <taxon>Dendrobatinae</taxon>
        <taxon>Ranitomeya</taxon>
    </lineage>
</organism>
<proteinExistence type="predicted"/>
<comment type="caution">
    <text evidence="2">The sequence shown here is derived from an EMBL/GenBank/DDBJ whole genome shotgun (WGS) entry which is preliminary data.</text>
</comment>
<reference evidence="2" key="1">
    <citation type="submission" date="2023-07" db="EMBL/GenBank/DDBJ databases">
        <authorList>
            <person name="Stuckert A."/>
        </authorList>
    </citation>
    <scope>NUCLEOTIDE SEQUENCE</scope>
</reference>
<keyword evidence="1" id="KW-0812">Transmembrane</keyword>
<evidence type="ECO:0000313" key="2">
    <source>
        <dbReference type="EMBL" id="CAJ0966169.1"/>
    </source>
</evidence>
<keyword evidence="1" id="KW-0472">Membrane</keyword>
<evidence type="ECO:0000256" key="1">
    <source>
        <dbReference type="SAM" id="Phobius"/>
    </source>
</evidence>
<dbReference type="EMBL" id="CAUEEQ010072582">
    <property type="protein sequence ID" value="CAJ0966169.1"/>
    <property type="molecule type" value="Genomic_DNA"/>
</dbReference>